<accession>A0A9E7K879</accession>
<gene>
    <name evidence="1" type="ORF">MUK42_35475</name>
</gene>
<name>A0A9E7K879_9LILI</name>
<dbReference type="Proteomes" id="UP001055439">
    <property type="component" value="Chromosome 6"/>
</dbReference>
<keyword evidence="2" id="KW-1185">Reference proteome</keyword>
<dbReference type="EMBL" id="CP097508">
    <property type="protein sequence ID" value="URE10283.1"/>
    <property type="molecule type" value="Genomic_DNA"/>
</dbReference>
<evidence type="ECO:0000313" key="1">
    <source>
        <dbReference type="EMBL" id="URE10283.1"/>
    </source>
</evidence>
<sequence>MIGLRLSIPSSARDPPHRVRGECLQRRDQAPLIAGPARQSSSSSSGHPWVGRINFHRLNIKYNSRLGVLIRISDVTIMRSARRHITTLVRLMPSQQFHRRVQI</sequence>
<proteinExistence type="predicted"/>
<dbReference type="AlphaFoldDB" id="A0A9E7K879"/>
<reference evidence="1" key="1">
    <citation type="submission" date="2022-05" db="EMBL/GenBank/DDBJ databases">
        <title>The Musa troglodytarum L. genome provides insights into the mechanism of non-climacteric behaviour and enrichment of carotenoids.</title>
        <authorList>
            <person name="Wang J."/>
        </authorList>
    </citation>
    <scope>NUCLEOTIDE SEQUENCE</scope>
    <source>
        <tissue evidence="1">Leaf</tissue>
    </source>
</reference>
<organism evidence="1 2">
    <name type="scientific">Musa troglodytarum</name>
    <name type="common">fe'i banana</name>
    <dbReference type="NCBI Taxonomy" id="320322"/>
    <lineage>
        <taxon>Eukaryota</taxon>
        <taxon>Viridiplantae</taxon>
        <taxon>Streptophyta</taxon>
        <taxon>Embryophyta</taxon>
        <taxon>Tracheophyta</taxon>
        <taxon>Spermatophyta</taxon>
        <taxon>Magnoliopsida</taxon>
        <taxon>Liliopsida</taxon>
        <taxon>Zingiberales</taxon>
        <taxon>Musaceae</taxon>
        <taxon>Musa</taxon>
    </lineage>
</organism>
<evidence type="ECO:0000313" key="2">
    <source>
        <dbReference type="Proteomes" id="UP001055439"/>
    </source>
</evidence>
<protein>
    <submittedName>
        <fullName evidence="1">Uncharacterized protein</fullName>
    </submittedName>
</protein>